<proteinExistence type="predicted"/>
<comment type="caution">
    <text evidence="2">The sequence shown here is derived from an EMBL/GenBank/DDBJ whole genome shotgun (WGS) entry which is preliminary data.</text>
</comment>
<dbReference type="Pfam" id="PF14111">
    <property type="entry name" value="DUF4283"/>
    <property type="match status" value="1"/>
</dbReference>
<dbReference type="InterPro" id="IPR036691">
    <property type="entry name" value="Endo/exonu/phosph_ase_sf"/>
</dbReference>
<dbReference type="PANTHER" id="PTHR33710">
    <property type="entry name" value="BNAC02G09200D PROTEIN"/>
    <property type="match status" value="1"/>
</dbReference>
<dbReference type="EMBL" id="JANQDX010000014">
    <property type="protein sequence ID" value="KAL0912744.1"/>
    <property type="molecule type" value="Genomic_DNA"/>
</dbReference>
<organism evidence="2 3">
    <name type="scientific">Dendrobium thyrsiflorum</name>
    <name type="common">Pinecone-like raceme dendrobium</name>
    <name type="synonym">Orchid</name>
    <dbReference type="NCBI Taxonomy" id="117978"/>
    <lineage>
        <taxon>Eukaryota</taxon>
        <taxon>Viridiplantae</taxon>
        <taxon>Streptophyta</taxon>
        <taxon>Embryophyta</taxon>
        <taxon>Tracheophyta</taxon>
        <taxon>Spermatophyta</taxon>
        <taxon>Magnoliopsida</taxon>
        <taxon>Liliopsida</taxon>
        <taxon>Asparagales</taxon>
        <taxon>Orchidaceae</taxon>
        <taxon>Epidendroideae</taxon>
        <taxon>Malaxideae</taxon>
        <taxon>Dendrobiinae</taxon>
        <taxon>Dendrobium</taxon>
    </lineage>
</organism>
<dbReference type="AlphaFoldDB" id="A0ABD0UJD9"/>
<gene>
    <name evidence="2" type="ORF">M5K25_018740</name>
</gene>
<sequence>MDSCSSNDPSRIVEQNDGDVLIEVGSANNGNSCINISSSSVNALPAILVSDDDIPLMEEIRSFFHSLKHFSSFSVSLLDARHVFINLSNDLDYTRIFRRSYYVRNCQMRLLKWSPNFDINSKFPICPVDQATANKFRPYVARILVEMDITKEFPNEIWIGSEKNGYTQKIEFENFPIFCTHFKLHGHDFQGKSDFDKEEKIHFNLKNGICRIHGIEFFVIIEPLINVNKLSYIAWQLGFHNSFSNLSNKMWFFCSKNAIVHVLDNFSQWIGGCAPNIHSMDDFSNVILDCKLTDIGFVNLKYTWNNNRLWQMLDRVLFNHEWIAQRFNTSVEHLSRSLSDHCPLFVSINLDTCRHLATFMFHFQNMWIQNLDFDCLVNSNWSSCLAPDNSIKGMVWFWLKLKRLKQCINWWNKHHFKNLFANIKRWRLRFIFWKKILLMIRLVIEETYWRQKAFAKHLFDGDKNTKYFHALVSKKNALNSINKVKDGNGNWIKGKVNVLPLVNPHVIENAISLEDNFFLTVKPSDNEIYLAVMSMTPSSTAGPVIKLLFNHVKKIKDFLDLFSSESGLYFNVDKFSLFTFKWITRSNINRISPYTKFSHHKLSFKYLGVPIFKGLKKSHLFYDIFQKNCGTISSWEFHFLSLGGGLLSLRSTWDNICGPLNEGGLGYKTILDSITASSFKLWWNFRKNQSLWAKFMNFKYCKGKHPLCCFYKHGYSFIWKRLCDIRHRVEPLIIWGLNSAN</sequence>
<name>A0ABD0UJD9_DENTH</name>
<protein>
    <recommendedName>
        <fullName evidence="1">DUF4283 domain-containing protein</fullName>
    </recommendedName>
</protein>
<evidence type="ECO:0000259" key="1">
    <source>
        <dbReference type="Pfam" id="PF14111"/>
    </source>
</evidence>
<dbReference type="SUPFAM" id="SSF56219">
    <property type="entry name" value="DNase I-like"/>
    <property type="match status" value="1"/>
</dbReference>
<evidence type="ECO:0000313" key="3">
    <source>
        <dbReference type="Proteomes" id="UP001552299"/>
    </source>
</evidence>
<dbReference type="PANTHER" id="PTHR33710:SF62">
    <property type="entry name" value="DUF4283 DOMAIN PROTEIN"/>
    <property type="match status" value="1"/>
</dbReference>
<evidence type="ECO:0000313" key="2">
    <source>
        <dbReference type="EMBL" id="KAL0912744.1"/>
    </source>
</evidence>
<dbReference type="Proteomes" id="UP001552299">
    <property type="component" value="Unassembled WGS sequence"/>
</dbReference>
<feature type="domain" description="DUF4283" evidence="1">
    <location>
        <begin position="52"/>
        <end position="120"/>
    </location>
</feature>
<dbReference type="InterPro" id="IPR025558">
    <property type="entry name" value="DUF4283"/>
</dbReference>
<accession>A0ABD0UJD9</accession>
<keyword evidence="3" id="KW-1185">Reference proteome</keyword>
<reference evidence="2 3" key="1">
    <citation type="journal article" date="2024" name="Plant Biotechnol. J.">
        <title>Dendrobium thyrsiflorum genome and its molecular insights into genes involved in important horticultural traits.</title>
        <authorList>
            <person name="Chen B."/>
            <person name="Wang J.Y."/>
            <person name="Zheng P.J."/>
            <person name="Li K.L."/>
            <person name="Liang Y.M."/>
            <person name="Chen X.F."/>
            <person name="Zhang C."/>
            <person name="Zhao X."/>
            <person name="He X."/>
            <person name="Zhang G.Q."/>
            <person name="Liu Z.J."/>
            <person name="Xu Q."/>
        </authorList>
    </citation>
    <scope>NUCLEOTIDE SEQUENCE [LARGE SCALE GENOMIC DNA]</scope>
    <source>
        <strain evidence="2">GZMU011</strain>
    </source>
</reference>